<evidence type="ECO:0000313" key="3">
    <source>
        <dbReference type="Proteomes" id="UP001396898"/>
    </source>
</evidence>
<evidence type="ECO:0000313" key="2">
    <source>
        <dbReference type="EMBL" id="KAK7999106.1"/>
    </source>
</evidence>
<proteinExistence type="predicted"/>
<comment type="caution">
    <text evidence="2">The sequence shown here is derived from an EMBL/GenBank/DDBJ whole genome shotgun (WGS) entry which is preliminary data.</text>
</comment>
<dbReference type="EMBL" id="JAQQWI010000019">
    <property type="protein sequence ID" value="KAK7999106.1"/>
    <property type="molecule type" value="Genomic_DNA"/>
</dbReference>
<dbReference type="InterPro" id="IPR052895">
    <property type="entry name" value="HetReg/Transcr_Mod"/>
</dbReference>
<gene>
    <name evidence="2" type="ORF">PG991_014781</name>
</gene>
<organism evidence="2 3">
    <name type="scientific">Apiospora marii</name>
    <dbReference type="NCBI Taxonomy" id="335849"/>
    <lineage>
        <taxon>Eukaryota</taxon>
        <taxon>Fungi</taxon>
        <taxon>Dikarya</taxon>
        <taxon>Ascomycota</taxon>
        <taxon>Pezizomycotina</taxon>
        <taxon>Sordariomycetes</taxon>
        <taxon>Xylariomycetidae</taxon>
        <taxon>Amphisphaeriales</taxon>
        <taxon>Apiosporaceae</taxon>
        <taxon>Apiospora</taxon>
    </lineage>
</organism>
<name>A0ABR1R4J4_9PEZI</name>
<dbReference type="PANTHER" id="PTHR24148">
    <property type="entry name" value="ANKYRIN REPEAT DOMAIN-CONTAINING PROTEIN 39 HOMOLOG-RELATED"/>
    <property type="match status" value="1"/>
</dbReference>
<evidence type="ECO:0000259" key="1">
    <source>
        <dbReference type="Pfam" id="PF06985"/>
    </source>
</evidence>
<keyword evidence="3" id="KW-1185">Reference proteome</keyword>
<sequence>MAQPYQHAPLESPDSIRLLDLLPSLKRTAPVECRVRQMTFENACDKYEALSYVWGALDGDRPITCDGCELLITPNCHDAIVHLRYRFRVRTLWIDSICIDQRETPDSTKERNHQVKQMGVVYQNASRVLVWLGLNTSDSNFQMQYGNSLTCHWSLEYMLFARCWSAHGSLEFGPFKCTPEDNLYVPGYFDNSSGMLSDTSKEFAFAKESTFIWGKLHFEWMHIEYLARLFAPFYGAFTQAIPLRSLATLFINKNSSHRVNWDHLYPGAVSPPAELRFVLSLKFQQSKLIHDKVYGVYAILTSMGVKMPEPDYSRPAVSVMEEFTWAYISSRQYLDLITAEISVGNSPTWIPEYFISLKTPFHNFGIYARGRTQENLQYHYRASGNSRSFITDEKLPGRLVVRGKRVDFVQSRTVRQTIHTTDPNPLEFENFRDFIPVCQYWCRTCTELLQMPEQTAYKTSESLWRAVLGSITNNLVNIADWVDLMLYPNCRNLSPAEVERYSRPLNTAEAEYQPLSADIILDYLVHTKDQKNDISRTQASVNKFVNWAFLVTGNSYIGRAYRTCQEGDELWLLAGSANPVLLRQSGNDYQYIAPASFHGMMEGELWPEDETELETITLI</sequence>
<dbReference type="PANTHER" id="PTHR24148:SF64">
    <property type="entry name" value="HETEROKARYON INCOMPATIBILITY DOMAIN-CONTAINING PROTEIN"/>
    <property type="match status" value="1"/>
</dbReference>
<dbReference type="Proteomes" id="UP001396898">
    <property type="component" value="Unassembled WGS sequence"/>
</dbReference>
<accession>A0ABR1R4J4</accession>
<reference evidence="2 3" key="1">
    <citation type="submission" date="2023-01" db="EMBL/GenBank/DDBJ databases">
        <title>Analysis of 21 Apiospora genomes using comparative genomics revels a genus with tremendous synthesis potential of carbohydrate active enzymes and secondary metabolites.</title>
        <authorList>
            <person name="Sorensen T."/>
        </authorList>
    </citation>
    <scope>NUCLEOTIDE SEQUENCE [LARGE SCALE GENOMIC DNA]</scope>
    <source>
        <strain evidence="2 3">CBS 20057</strain>
    </source>
</reference>
<dbReference type="Pfam" id="PF06985">
    <property type="entry name" value="HET"/>
    <property type="match status" value="1"/>
</dbReference>
<feature type="domain" description="Heterokaryon incompatibility" evidence="1">
    <location>
        <begin position="47"/>
        <end position="148"/>
    </location>
</feature>
<dbReference type="InterPro" id="IPR010730">
    <property type="entry name" value="HET"/>
</dbReference>
<protein>
    <recommendedName>
        <fullName evidence="1">Heterokaryon incompatibility domain-containing protein</fullName>
    </recommendedName>
</protein>